<gene>
    <name evidence="2" type="ORF">EJ04DRAFT_524035</name>
</gene>
<dbReference type="EMBL" id="ML996153">
    <property type="protein sequence ID" value="KAF2734054.1"/>
    <property type="molecule type" value="Genomic_DNA"/>
</dbReference>
<protein>
    <submittedName>
        <fullName evidence="2">Uncharacterized protein</fullName>
    </submittedName>
</protein>
<dbReference type="Proteomes" id="UP000799444">
    <property type="component" value="Unassembled WGS sequence"/>
</dbReference>
<name>A0A9P4V106_9PLEO</name>
<sequence>MASWCSAWACGARTPGPPQAGKSGVQNFMHARPTPTGSLRLGRQKRSDCGPQSGHGFIWIEPVTALAHAGLWGAAAEKIQGGDVVAVSSAAAKRLGAGIRPSDNNNCATLGSPSSCPTGPRRRQSSLLGGSRASTRLPNIAPEDAARDRHKSQTTVRDDDQWPAGCTSLENDAMWPG</sequence>
<proteinExistence type="predicted"/>
<organism evidence="2 3">
    <name type="scientific">Polyplosphaeria fusca</name>
    <dbReference type="NCBI Taxonomy" id="682080"/>
    <lineage>
        <taxon>Eukaryota</taxon>
        <taxon>Fungi</taxon>
        <taxon>Dikarya</taxon>
        <taxon>Ascomycota</taxon>
        <taxon>Pezizomycotina</taxon>
        <taxon>Dothideomycetes</taxon>
        <taxon>Pleosporomycetidae</taxon>
        <taxon>Pleosporales</taxon>
        <taxon>Tetraplosphaeriaceae</taxon>
        <taxon>Polyplosphaeria</taxon>
    </lineage>
</organism>
<keyword evidence="3" id="KW-1185">Reference proteome</keyword>
<comment type="caution">
    <text evidence="2">The sequence shown here is derived from an EMBL/GenBank/DDBJ whole genome shotgun (WGS) entry which is preliminary data.</text>
</comment>
<evidence type="ECO:0000256" key="1">
    <source>
        <dbReference type="SAM" id="MobiDB-lite"/>
    </source>
</evidence>
<feature type="region of interest" description="Disordered" evidence="1">
    <location>
        <begin position="97"/>
        <end position="177"/>
    </location>
</feature>
<evidence type="ECO:0000313" key="3">
    <source>
        <dbReference type="Proteomes" id="UP000799444"/>
    </source>
</evidence>
<feature type="compositionally biased region" description="Low complexity" evidence="1">
    <location>
        <begin position="125"/>
        <end position="134"/>
    </location>
</feature>
<reference evidence="2" key="1">
    <citation type="journal article" date="2020" name="Stud. Mycol.">
        <title>101 Dothideomycetes genomes: a test case for predicting lifestyles and emergence of pathogens.</title>
        <authorList>
            <person name="Haridas S."/>
            <person name="Albert R."/>
            <person name="Binder M."/>
            <person name="Bloem J."/>
            <person name="Labutti K."/>
            <person name="Salamov A."/>
            <person name="Andreopoulos B."/>
            <person name="Baker S."/>
            <person name="Barry K."/>
            <person name="Bills G."/>
            <person name="Bluhm B."/>
            <person name="Cannon C."/>
            <person name="Castanera R."/>
            <person name="Culley D."/>
            <person name="Daum C."/>
            <person name="Ezra D."/>
            <person name="Gonzalez J."/>
            <person name="Henrissat B."/>
            <person name="Kuo A."/>
            <person name="Liang C."/>
            <person name="Lipzen A."/>
            <person name="Lutzoni F."/>
            <person name="Magnuson J."/>
            <person name="Mondo S."/>
            <person name="Nolan M."/>
            <person name="Ohm R."/>
            <person name="Pangilinan J."/>
            <person name="Park H.-J."/>
            <person name="Ramirez L."/>
            <person name="Alfaro M."/>
            <person name="Sun H."/>
            <person name="Tritt A."/>
            <person name="Yoshinaga Y."/>
            <person name="Zwiers L.-H."/>
            <person name="Turgeon B."/>
            <person name="Goodwin S."/>
            <person name="Spatafora J."/>
            <person name="Crous P."/>
            <person name="Grigoriev I."/>
        </authorList>
    </citation>
    <scope>NUCLEOTIDE SEQUENCE</scope>
    <source>
        <strain evidence="2">CBS 125425</strain>
    </source>
</reference>
<evidence type="ECO:0000313" key="2">
    <source>
        <dbReference type="EMBL" id="KAF2734054.1"/>
    </source>
</evidence>
<feature type="compositionally biased region" description="Polar residues" evidence="1">
    <location>
        <begin position="102"/>
        <end position="117"/>
    </location>
</feature>
<accession>A0A9P4V106</accession>
<dbReference type="AlphaFoldDB" id="A0A9P4V106"/>